<sequence length="50" mass="5497">MVGDSEVLERAAEEHERIAEHLVRGDVAGAVEALHTNWTSGVSRILERLS</sequence>
<dbReference type="Proteomes" id="UP000661607">
    <property type="component" value="Unassembled WGS sequence"/>
</dbReference>
<protein>
    <submittedName>
        <fullName evidence="4">DNA-binding GntR family transcriptional regulator</fullName>
    </submittedName>
</protein>
<keyword evidence="1" id="KW-0805">Transcription regulation</keyword>
<dbReference type="InterPro" id="IPR008920">
    <property type="entry name" value="TF_FadR/GntR_C"/>
</dbReference>
<keyword evidence="5" id="KW-1185">Reference proteome</keyword>
<evidence type="ECO:0000256" key="1">
    <source>
        <dbReference type="ARBA" id="ARBA00023015"/>
    </source>
</evidence>
<reference evidence="4 5" key="1">
    <citation type="submission" date="2020-10" db="EMBL/GenBank/DDBJ databases">
        <title>Sequencing the genomes of 1000 actinobacteria strains.</title>
        <authorList>
            <person name="Klenk H.-P."/>
        </authorList>
    </citation>
    <scope>NUCLEOTIDE SEQUENCE [LARGE SCALE GENOMIC DNA]</scope>
    <source>
        <strain evidence="4 5">DSM 43748</strain>
    </source>
</reference>
<evidence type="ECO:0000313" key="5">
    <source>
        <dbReference type="Proteomes" id="UP000661607"/>
    </source>
</evidence>
<accession>A0ABR9K8M3</accession>
<dbReference type="EMBL" id="JADBEF010000001">
    <property type="protein sequence ID" value="MBE1558103.1"/>
    <property type="molecule type" value="Genomic_DNA"/>
</dbReference>
<dbReference type="Gene3D" id="1.20.120.530">
    <property type="entry name" value="GntR ligand-binding domain-like"/>
    <property type="match status" value="1"/>
</dbReference>
<name>A0ABR9K8M3_9ACTN</name>
<evidence type="ECO:0000313" key="4">
    <source>
        <dbReference type="EMBL" id="MBE1558103.1"/>
    </source>
</evidence>
<dbReference type="SUPFAM" id="SSF48008">
    <property type="entry name" value="GntR ligand-binding domain-like"/>
    <property type="match status" value="1"/>
</dbReference>
<comment type="caution">
    <text evidence="4">The sequence shown here is derived from an EMBL/GenBank/DDBJ whole genome shotgun (WGS) entry which is preliminary data.</text>
</comment>
<gene>
    <name evidence="4" type="ORF">H4W81_000882</name>
</gene>
<proteinExistence type="predicted"/>
<evidence type="ECO:0000256" key="2">
    <source>
        <dbReference type="ARBA" id="ARBA00023125"/>
    </source>
</evidence>
<keyword evidence="2 4" id="KW-0238">DNA-binding</keyword>
<keyword evidence="3" id="KW-0804">Transcription</keyword>
<organism evidence="4 5">
    <name type="scientific">Nonomuraea africana</name>
    <dbReference type="NCBI Taxonomy" id="46171"/>
    <lineage>
        <taxon>Bacteria</taxon>
        <taxon>Bacillati</taxon>
        <taxon>Actinomycetota</taxon>
        <taxon>Actinomycetes</taxon>
        <taxon>Streptosporangiales</taxon>
        <taxon>Streptosporangiaceae</taxon>
        <taxon>Nonomuraea</taxon>
    </lineage>
</organism>
<evidence type="ECO:0000256" key="3">
    <source>
        <dbReference type="ARBA" id="ARBA00023163"/>
    </source>
</evidence>
<dbReference type="GO" id="GO:0003677">
    <property type="term" value="F:DNA binding"/>
    <property type="evidence" value="ECO:0007669"/>
    <property type="project" value="UniProtKB-KW"/>
</dbReference>
<dbReference type="RefSeq" id="WP_192781458.1">
    <property type="nucleotide sequence ID" value="NZ_BAAASY010000033.1"/>
</dbReference>